<organism evidence="7 8">
    <name type="scientific">Paenibacillus profundus</name>
    <dbReference type="NCBI Taxonomy" id="1173085"/>
    <lineage>
        <taxon>Bacteria</taxon>
        <taxon>Bacillati</taxon>
        <taxon>Bacillota</taxon>
        <taxon>Bacilli</taxon>
        <taxon>Bacillales</taxon>
        <taxon>Paenibacillaceae</taxon>
        <taxon>Paenibacillus</taxon>
    </lineage>
</organism>
<comment type="caution">
    <text evidence="7">The sequence shown here is derived from an EMBL/GenBank/DDBJ whole genome shotgun (WGS) entry which is preliminary data.</text>
</comment>
<proteinExistence type="inferred from homology"/>
<dbReference type="CDD" id="cd06427">
    <property type="entry name" value="CESA_like_2"/>
    <property type="match status" value="1"/>
</dbReference>
<dbReference type="RefSeq" id="WP_233699264.1">
    <property type="nucleotide sequence ID" value="NZ_JAJNBZ010000046.1"/>
</dbReference>
<feature type="transmembrane region" description="Helical" evidence="5">
    <location>
        <begin position="605"/>
        <end position="631"/>
    </location>
</feature>
<dbReference type="PANTHER" id="PTHR43630:SF1">
    <property type="entry name" value="POLY-BETA-1,6-N-ACETYL-D-GLUCOSAMINE SYNTHASE"/>
    <property type="match status" value="1"/>
</dbReference>
<name>A0ABS8YPT9_9BACL</name>
<dbReference type="SUPFAM" id="SSF160246">
    <property type="entry name" value="EspE N-terminal domain-like"/>
    <property type="match status" value="2"/>
</dbReference>
<dbReference type="Proteomes" id="UP001199916">
    <property type="component" value="Unassembled WGS sequence"/>
</dbReference>
<comment type="similarity">
    <text evidence="1">Belongs to the glycosyltransferase 2 family.</text>
</comment>
<dbReference type="EMBL" id="JAJNBZ010000046">
    <property type="protein sequence ID" value="MCE5173292.1"/>
    <property type="molecule type" value="Genomic_DNA"/>
</dbReference>
<keyword evidence="8" id="KW-1185">Reference proteome</keyword>
<dbReference type="InterPro" id="IPR001173">
    <property type="entry name" value="Glyco_trans_2-like"/>
</dbReference>
<sequence>MKSIQDEQVEQNELQTPQPSRRIGELLVSEGWITNEQLRNAVERQQQYGGRLGDVVSELYDVSPHTIQQLTERNQSKGRIGEMLVQSGAITEKQLEQALEFQRKSGGKLGDILLSLKFVEPDRLYREIATQQQIGRIGKEFSFEHEARLPEATARAYDAIMINKMPNRYLIAVGAPLTEAKIVDLEAIVEAPIEQVLATRKEMEDFWKAVYEPELMQASTAKLIEENPGNSAHITFTTPQLWGLCLLAVVIIAGLIWNWFVTLIVLNIIVQVVYFVMSVFKFAIILKGTKSTAQLRFTEEEVLAVDEKELPIYTILVPMYKESEVIPHLLENLERLDYPKAKLDVRLLIEEDDIEAQELLQNMDLPAYYTVLIVPHSLPKTKPKACNYGLIRARGEYVVIYDAEDRPDPDQLKKVILSFQQSPEHVVCIQAKLNYFNSDQNMLTRWFTHEYSMWFELLLPGIMRLNYPIPLGGTSNHFKTAVLKELNAWDPYNVTEDADLGIRLYKEGYMTVVVDSRTWEEANSRVGNWIRQRSRWIKGYMQTWLVHMRNPVQLWKEIGPKGFFGFQALVASTPILPLINPIFWTLLILWYGWEMEFVPKFFPGIIYYMAAIQFIIGNFLFVLSNVAGVYWVIEELERKKERIFSYGIVKYALLTPLYWVLMSAAAYKALWQLITKPFYWEKTTHGLTGAPSAPAEATIERGV</sequence>
<feature type="transmembrane region" description="Helical" evidence="5">
    <location>
        <begin position="563"/>
        <end position="593"/>
    </location>
</feature>
<gene>
    <name evidence="7" type="ORF">LQV63_28975</name>
</gene>
<keyword evidence="3 7" id="KW-0808">Transferase</keyword>
<evidence type="ECO:0000256" key="3">
    <source>
        <dbReference type="ARBA" id="ARBA00022679"/>
    </source>
</evidence>
<dbReference type="EC" id="2.4.-.-" evidence="7"/>
<keyword evidence="5" id="KW-1133">Transmembrane helix</keyword>
<feature type="transmembrane region" description="Helical" evidence="5">
    <location>
        <begin position="266"/>
        <end position="286"/>
    </location>
</feature>
<reference evidence="7 8" key="1">
    <citation type="submission" date="2021-11" db="EMBL/GenBank/DDBJ databases">
        <title>Draft genome sequence of Paenibacillus profundus YoMME, a new Gram-positive bacteria with exoelectrogenic properties.</title>
        <authorList>
            <person name="Hubenova Y."/>
            <person name="Hubenova E."/>
            <person name="Manasiev Y."/>
            <person name="Peykov S."/>
            <person name="Mitov M."/>
        </authorList>
    </citation>
    <scope>NUCLEOTIDE SEQUENCE [LARGE SCALE GENOMIC DNA]</scope>
    <source>
        <strain evidence="7 8">YoMME</strain>
    </source>
</reference>
<feature type="transmembrane region" description="Helical" evidence="5">
    <location>
        <begin position="643"/>
        <end position="661"/>
    </location>
</feature>
<keyword evidence="2 7" id="KW-0328">Glycosyltransferase</keyword>
<dbReference type="PANTHER" id="PTHR43630">
    <property type="entry name" value="POLY-BETA-1,6-N-ACETYL-D-GLUCOSAMINE SYNTHASE"/>
    <property type="match status" value="1"/>
</dbReference>
<evidence type="ECO:0000256" key="1">
    <source>
        <dbReference type="ARBA" id="ARBA00006739"/>
    </source>
</evidence>
<dbReference type="GO" id="GO:0016757">
    <property type="term" value="F:glycosyltransferase activity"/>
    <property type="evidence" value="ECO:0007669"/>
    <property type="project" value="UniProtKB-KW"/>
</dbReference>
<feature type="transmembrane region" description="Helical" evidence="5">
    <location>
        <begin position="241"/>
        <end position="260"/>
    </location>
</feature>
<evidence type="ECO:0000313" key="7">
    <source>
        <dbReference type="EMBL" id="MCE5173292.1"/>
    </source>
</evidence>
<evidence type="ECO:0000256" key="5">
    <source>
        <dbReference type="SAM" id="Phobius"/>
    </source>
</evidence>
<dbReference type="SUPFAM" id="SSF53448">
    <property type="entry name" value="Nucleotide-diphospho-sugar transferases"/>
    <property type="match status" value="1"/>
</dbReference>
<dbReference type="Gene3D" id="3.90.550.10">
    <property type="entry name" value="Spore Coat Polysaccharide Biosynthesis Protein SpsA, Chain A"/>
    <property type="match status" value="1"/>
</dbReference>
<dbReference type="Pfam" id="PF13632">
    <property type="entry name" value="Glyco_trans_2_3"/>
    <property type="match status" value="1"/>
</dbReference>
<keyword evidence="5" id="KW-0472">Membrane</keyword>
<evidence type="ECO:0000259" key="6">
    <source>
        <dbReference type="Pfam" id="PF13632"/>
    </source>
</evidence>
<protein>
    <submittedName>
        <fullName evidence="7">Glycosyltransferase</fullName>
        <ecNumber evidence="7">2.4.-.-</ecNumber>
    </submittedName>
</protein>
<keyword evidence="5" id="KW-0812">Transmembrane</keyword>
<feature type="domain" description="Glycosyltransferase 2-like" evidence="6">
    <location>
        <begin position="397"/>
        <end position="592"/>
    </location>
</feature>
<dbReference type="InterPro" id="IPR029044">
    <property type="entry name" value="Nucleotide-diphossugar_trans"/>
</dbReference>
<evidence type="ECO:0000313" key="8">
    <source>
        <dbReference type="Proteomes" id="UP001199916"/>
    </source>
</evidence>
<evidence type="ECO:0000256" key="2">
    <source>
        <dbReference type="ARBA" id="ARBA00022676"/>
    </source>
</evidence>
<accession>A0ABS8YPT9</accession>
<feature type="region of interest" description="Disordered" evidence="4">
    <location>
        <begin position="1"/>
        <end position="20"/>
    </location>
</feature>
<evidence type="ECO:0000256" key="4">
    <source>
        <dbReference type="SAM" id="MobiDB-lite"/>
    </source>
</evidence>
<dbReference type="InterPro" id="IPR037257">
    <property type="entry name" value="T2SS_E_N_sf"/>
</dbReference>